<name>A0A917TL29_9BACI</name>
<dbReference type="GO" id="GO:0000921">
    <property type="term" value="P:septin ring assembly"/>
    <property type="evidence" value="ECO:0007669"/>
    <property type="project" value="InterPro"/>
</dbReference>
<keyword evidence="1 8" id="KW-0132">Cell division</keyword>
<keyword evidence="2 8" id="KW-0812">Transmembrane</keyword>
<keyword evidence="8" id="KW-1003">Cell membrane</keyword>
<dbReference type="Proteomes" id="UP000618460">
    <property type="component" value="Unassembled WGS sequence"/>
</dbReference>
<evidence type="ECO:0000256" key="3">
    <source>
        <dbReference type="ARBA" id="ARBA00022989"/>
    </source>
</evidence>
<proteinExistence type="inferred from homology"/>
<keyword evidence="5 8" id="KW-0472">Membrane</keyword>
<dbReference type="HAMAP" id="MF_00728">
    <property type="entry name" value="EzrA"/>
    <property type="match status" value="1"/>
</dbReference>
<reference evidence="10" key="1">
    <citation type="journal article" date="2014" name="Int. J. Syst. Evol. Microbiol.">
        <title>Complete genome sequence of Corynebacterium casei LMG S-19264T (=DSM 44701T), isolated from a smear-ripened cheese.</title>
        <authorList>
            <consortium name="US DOE Joint Genome Institute (JGI-PGF)"/>
            <person name="Walter F."/>
            <person name="Albersmeier A."/>
            <person name="Kalinowski J."/>
            <person name="Ruckert C."/>
        </authorList>
    </citation>
    <scope>NUCLEOTIDE SEQUENCE</scope>
    <source>
        <strain evidence="10">CGMCC 1.6333</strain>
    </source>
</reference>
<protein>
    <recommendedName>
        <fullName evidence="8">Septation ring formation regulator EzrA</fullName>
    </recommendedName>
</protein>
<accession>A0A917TL29</accession>
<reference evidence="10" key="2">
    <citation type="submission" date="2020-09" db="EMBL/GenBank/DDBJ databases">
        <authorList>
            <person name="Sun Q."/>
            <person name="Zhou Y."/>
        </authorList>
    </citation>
    <scope>NUCLEOTIDE SEQUENCE</scope>
    <source>
        <strain evidence="10">CGMCC 1.6333</strain>
    </source>
</reference>
<dbReference type="AlphaFoldDB" id="A0A917TL29"/>
<evidence type="ECO:0000256" key="2">
    <source>
        <dbReference type="ARBA" id="ARBA00022692"/>
    </source>
</evidence>
<keyword evidence="3 8" id="KW-1133">Transmembrane helix</keyword>
<dbReference type="GO" id="GO:0000917">
    <property type="term" value="P:division septum assembly"/>
    <property type="evidence" value="ECO:0007669"/>
    <property type="project" value="UniProtKB-KW"/>
</dbReference>
<dbReference type="InterPro" id="IPR010379">
    <property type="entry name" value="EzrA"/>
</dbReference>
<evidence type="ECO:0000256" key="8">
    <source>
        <dbReference type="HAMAP-Rule" id="MF_00728"/>
    </source>
</evidence>
<evidence type="ECO:0000256" key="9">
    <source>
        <dbReference type="SAM" id="Phobius"/>
    </source>
</evidence>
<evidence type="ECO:0000256" key="6">
    <source>
        <dbReference type="ARBA" id="ARBA00023210"/>
    </source>
</evidence>
<dbReference type="OrthoDB" id="1654473at2"/>
<feature type="topological domain" description="Extracellular" evidence="8">
    <location>
        <begin position="1"/>
        <end position="3"/>
    </location>
</feature>
<feature type="coiled-coil region" evidence="8">
    <location>
        <begin position="99"/>
        <end position="144"/>
    </location>
</feature>
<comment type="similarity">
    <text evidence="8">Belongs to the EzrA family.</text>
</comment>
<evidence type="ECO:0000313" key="10">
    <source>
        <dbReference type="EMBL" id="GGM26474.1"/>
    </source>
</evidence>
<organism evidence="10 11">
    <name type="scientific">Paraliobacillus quinghaiensis</name>
    <dbReference type="NCBI Taxonomy" id="470815"/>
    <lineage>
        <taxon>Bacteria</taxon>
        <taxon>Bacillati</taxon>
        <taxon>Bacillota</taxon>
        <taxon>Bacilli</taxon>
        <taxon>Bacillales</taxon>
        <taxon>Bacillaceae</taxon>
        <taxon>Paraliobacillus</taxon>
    </lineage>
</organism>
<dbReference type="NCBIfam" id="NF003413">
    <property type="entry name" value="PRK04778.1-7"/>
    <property type="match status" value="1"/>
</dbReference>
<keyword evidence="7 8" id="KW-0131">Cell cycle</keyword>
<dbReference type="GO" id="GO:0005940">
    <property type="term" value="C:septin ring"/>
    <property type="evidence" value="ECO:0007669"/>
    <property type="project" value="InterPro"/>
</dbReference>
<feature type="coiled-coil region" evidence="8">
    <location>
        <begin position="318"/>
        <end position="411"/>
    </location>
</feature>
<keyword evidence="6 8" id="KW-0717">Septation</keyword>
<keyword evidence="11" id="KW-1185">Reference proteome</keyword>
<sequence length="566" mass="66616">MVAYIIGVILVIITLIIIGLILRKKVYDEVDRHESWKMDIMNRNVTTELQRIKSLNLSGETQEKFEEWKNSWDYILTRELPDIEEFLLDAEEAADRFRIATAKKNLKTVEQTLQTVETTIEQMFNELDELLDSEKQSRKEVEEVQPKIKELRRELLRNRHQYGKAEIRFEVEIDDLQQLLDQYFASIDSGNYSEAKQYVDELKTNMQMLSEKIEEFPVIYKKCNREIPHQIDKLLTGVKQMKDEGYRIGHLGFERELKSYQDQLTKCVDQLEKGDVADINELLESIEERITEIYNILEKEAHARSYVEKNLVDFKKMISDVSSDFEATNEEVKNLQQTYYLEESDLELHSNLEKWIRQIQQQFEELEADLENEKRTYMALSDHLETTYQDLQQLQTSHQDFKEQVRTIRKDEINAKQKVDTLKKQLFNTNRKLQKSNIPGVPAFLWIQLDEATEKSSLVIDKLERQPLDMGEVQYALEEAEASVQTMIEQTNLVLDQAYLVETIIQYANRYRSKYPLLAAKLSESEKLFRDYAYEESLETAANALEEIEPGSLKRLESLIQVQVPS</sequence>
<comment type="caution">
    <text evidence="10">The sequence shown here is derived from an EMBL/GenBank/DDBJ whole genome shotgun (WGS) entry which is preliminary data.</text>
</comment>
<evidence type="ECO:0000256" key="7">
    <source>
        <dbReference type="ARBA" id="ARBA00023306"/>
    </source>
</evidence>
<evidence type="ECO:0000256" key="1">
    <source>
        <dbReference type="ARBA" id="ARBA00022618"/>
    </source>
</evidence>
<dbReference type="GO" id="GO:0005886">
    <property type="term" value="C:plasma membrane"/>
    <property type="evidence" value="ECO:0007669"/>
    <property type="project" value="UniProtKB-SubCell"/>
</dbReference>
<gene>
    <name evidence="8 10" type="primary">ezrA</name>
    <name evidence="10" type="ORF">GCM10011351_10220</name>
</gene>
<dbReference type="EMBL" id="BMLG01000003">
    <property type="protein sequence ID" value="GGM26474.1"/>
    <property type="molecule type" value="Genomic_DNA"/>
</dbReference>
<evidence type="ECO:0000256" key="5">
    <source>
        <dbReference type="ARBA" id="ARBA00023136"/>
    </source>
</evidence>
<comment type="function">
    <text evidence="8">Negative regulator of FtsZ ring formation; modulates the frequency and position of FtsZ ring formation. Inhibits FtsZ ring formation at polar sites. Interacts either with FtsZ or with one of its binding partners to promote depolymerization.</text>
</comment>
<dbReference type="Pfam" id="PF06160">
    <property type="entry name" value="EzrA"/>
    <property type="match status" value="1"/>
</dbReference>
<feature type="topological domain" description="Cytoplasmic" evidence="8">
    <location>
        <begin position="23"/>
        <end position="566"/>
    </location>
</feature>
<keyword evidence="4 8" id="KW-0175">Coiled coil</keyword>
<evidence type="ECO:0000256" key="4">
    <source>
        <dbReference type="ARBA" id="ARBA00023054"/>
    </source>
</evidence>
<comment type="subcellular location">
    <subcellularLocation>
        <location evidence="8">Cell membrane</location>
        <topology evidence="8">Single-pass membrane protein</topology>
    </subcellularLocation>
    <text evidence="8">Colocalized with FtsZ to the nascent septal site.</text>
</comment>
<feature type="transmembrane region" description="Helical" evidence="9">
    <location>
        <begin position="6"/>
        <end position="22"/>
    </location>
</feature>
<dbReference type="RefSeq" id="WP_117154681.1">
    <property type="nucleotide sequence ID" value="NZ_BMLG01000003.1"/>
</dbReference>
<evidence type="ECO:0000313" key="11">
    <source>
        <dbReference type="Proteomes" id="UP000618460"/>
    </source>
</evidence>